<dbReference type="GO" id="GO:0005886">
    <property type="term" value="C:plasma membrane"/>
    <property type="evidence" value="ECO:0007669"/>
    <property type="project" value="TreeGrafter"/>
</dbReference>
<dbReference type="InterPro" id="IPR008972">
    <property type="entry name" value="Cupredoxin"/>
</dbReference>
<dbReference type="Proteomes" id="UP000306102">
    <property type="component" value="Unassembled WGS sequence"/>
</dbReference>
<evidence type="ECO:0000256" key="4">
    <source>
        <dbReference type="ARBA" id="ARBA00022723"/>
    </source>
</evidence>
<keyword evidence="11" id="KW-0325">Glycoprotein</keyword>
<organism evidence="15 16">
    <name type="scientific">Camellia sinensis var. sinensis</name>
    <name type="common">China tea</name>
    <dbReference type="NCBI Taxonomy" id="542762"/>
    <lineage>
        <taxon>Eukaryota</taxon>
        <taxon>Viridiplantae</taxon>
        <taxon>Streptophyta</taxon>
        <taxon>Embryophyta</taxon>
        <taxon>Tracheophyta</taxon>
        <taxon>Spermatophyta</taxon>
        <taxon>Magnoliopsida</taxon>
        <taxon>eudicotyledons</taxon>
        <taxon>Gunneridae</taxon>
        <taxon>Pentapetalae</taxon>
        <taxon>asterids</taxon>
        <taxon>Ericales</taxon>
        <taxon>Theaceae</taxon>
        <taxon>Camellia</taxon>
    </lineage>
</organism>
<keyword evidence="8" id="KW-0186">Copper</keyword>
<keyword evidence="3 12" id="KW-0812">Transmembrane</keyword>
<feature type="chain" id="PRO_5021007323" description="Phytocyanin domain-containing protein" evidence="13">
    <location>
        <begin position="24"/>
        <end position="170"/>
    </location>
</feature>
<comment type="caution">
    <text evidence="15">The sequence shown here is derived from an EMBL/GenBank/DDBJ whole genome shotgun (WGS) entry which is preliminary data.</text>
</comment>
<dbReference type="AlphaFoldDB" id="A0A4S4DDA6"/>
<dbReference type="GO" id="GO:0046872">
    <property type="term" value="F:metal ion binding"/>
    <property type="evidence" value="ECO:0007669"/>
    <property type="project" value="UniProtKB-KW"/>
</dbReference>
<dbReference type="EMBL" id="SDRB02011622">
    <property type="protein sequence ID" value="THG00630.1"/>
    <property type="molecule type" value="Genomic_DNA"/>
</dbReference>
<dbReference type="CDD" id="cd04216">
    <property type="entry name" value="Phytocyanin"/>
    <property type="match status" value="1"/>
</dbReference>
<dbReference type="FunFam" id="2.60.40.420:FF:000067">
    <property type="entry name" value="Cupredoxin superfamily protein"/>
    <property type="match status" value="1"/>
</dbReference>
<dbReference type="GO" id="GO:0009055">
    <property type="term" value="F:electron transfer activity"/>
    <property type="evidence" value="ECO:0007669"/>
    <property type="project" value="InterPro"/>
</dbReference>
<evidence type="ECO:0000256" key="12">
    <source>
        <dbReference type="SAM" id="Phobius"/>
    </source>
</evidence>
<evidence type="ECO:0000256" key="8">
    <source>
        <dbReference type="ARBA" id="ARBA00023008"/>
    </source>
</evidence>
<dbReference type="SMR" id="A0A4S4DDA6"/>
<sequence>MASSLWILVVIAIVAITLPSTLATDFTVGDDNGWLLDYNYQAWAMGKDFRVGDRLIFDYPQGAHDVLIVNATGFQQCTAPSNVVPLTTGHDIIPLTAPGQKWYICSYHCATGNMKLSITVLPLVQSPVASPSTGAVPSANSSSAASGIAISKYYALMIRVLGMFMMIFMV</sequence>
<evidence type="ECO:0000256" key="5">
    <source>
        <dbReference type="ARBA" id="ARBA00022729"/>
    </source>
</evidence>
<dbReference type="GO" id="GO:0009610">
    <property type="term" value="P:response to symbiotic fungus"/>
    <property type="evidence" value="ECO:0007669"/>
    <property type="project" value="UniProtKB-ARBA"/>
</dbReference>
<keyword evidence="4" id="KW-0479">Metal-binding</keyword>
<evidence type="ECO:0000259" key="14">
    <source>
        <dbReference type="PROSITE" id="PS51485"/>
    </source>
</evidence>
<evidence type="ECO:0000313" key="15">
    <source>
        <dbReference type="EMBL" id="THG00630.1"/>
    </source>
</evidence>
<evidence type="ECO:0000256" key="1">
    <source>
        <dbReference type="ARBA" id="ARBA00004479"/>
    </source>
</evidence>
<dbReference type="Gene3D" id="2.60.40.420">
    <property type="entry name" value="Cupredoxins - blue copper proteins"/>
    <property type="match status" value="1"/>
</dbReference>
<keyword evidence="9 12" id="KW-0472">Membrane</keyword>
<accession>A0A4S4DDA6</accession>
<feature type="domain" description="Phytocyanin" evidence="14">
    <location>
        <begin position="24"/>
        <end position="122"/>
    </location>
</feature>
<evidence type="ECO:0000256" key="6">
    <source>
        <dbReference type="ARBA" id="ARBA00022982"/>
    </source>
</evidence>
<comment type="subcellular location">
    <subcellularLocation>
        <location evidence="1">Membrane</location>
        <topology evidence="1">Single-pass type I membrane protein</topology>
    </subcellularLocation>
</comment>
<feature type="transmembrane region" description="Helical" evidence="12">
    <location>
        <begin position="153"/>
        <end position="169"/>
    </location>
</feature>
<keyword evidence="2" id="KW-0813">Transport</keyword>
<evidence type="ECO:0000256" key="10">
    <source>
        <dbReference type="ARBA" id="ARBA00023157"/>
    </source>
</evidence>
<proteinExistence type="predicted"/>
<evidence type="ECO:0000256" key="3">
    <source>
        <dbReference type="ARBA" id="ARBA00022692"/>
    </source>
</evidence>
<feature type="signal peptide" evidence="13">
    <location>
        <begin position="1"/>
        <end position="23"/>
    </location>
</feature>
<evidence type="ECO:0000256" key="9">
    <source>
        <dbReference type="ARBA" id="ARBA00023136"/>
    </source>
</evidence>
<dbReference type="PROSITE" id="PS51485">
    <property type="entry name" value="PHYTOCYANIN"/>
    <property type="match status" value="1"/>
</dbReference>
<evidence type="ECO:0000256" key="11">
    <source>
        <dbReference type="ARBA" id="ARBA00023180"/>
    </source>
</evidence>
<protein>
    <recommendedName>
        <fullName evidence="14">Phytocyanin domain-containing protein</fullName>
    </recommendedName>
</protein>
<keyword evidence="7 12" id="KW-1133">Transmembrane helix</keyword>
<dbReference type="PANTHER" id="PTHR33021:SF533">
    <property type="entry name" value="PHYTOCYANIN DOMAIN-CONTAINING PROTEIN"/>
    <property type="match status" value="1"/>
</dbReference>
<evidence type="ECO:0000256" key="2">
    <source>
        <dbReference type="ARBA" id="ARBA00022448"/>
    </source>
</evidence>
<keyword evidence="16" id="KW-1185">Reference proteome</keyword>
<keyword evidence="6" id="KW-0249">Electron transport</keyword>
<dbReference type="Pfam" id="PF02298">
    <property type="entry name" value="Cu_bind_like"/>
    <property type="match status" value="1"/>
</dbReference>
<dbReference type="InterPro" id="IPR039391">
    <property type="entry name" value="Phytocyanin-like"/>
</dbReference>
<dbReference type="SUPFAM" id="SSF49503">
    <property type="entry name" value="Cupredoxins"/>
    <property type="match status" value="1"/>
</dbReference>
<keyword evidence="10" id="KW-1015">Disulfide bond</keyword>
<evidence type="ECO:0000313" key="16">
    <source>
        <dbReference type="Proteomes" id="UP000306102"/>
    </source>
</evidence>
<dbReference type="PANTHER" id="PTHR33021">
    <property type="entry name" value="BLUE COPPER PROTEIN"/>
    <property type="match status" value="1"/>
</dbReference>
<gene>
    <name evidence="15" type="ORF">TEA_027412</name>
</gene>
<keyword evidence="5 13" id="KW-0732">Signal</keyword>
<evidence type="ECO:0000256" key="7">
    <source>
        <dbReference type="ARBA" id="ARBA00022989"/>
    </source>
</evidence>
<evidence type="ECO:0000256" key="13">
    <source>
        <dbReference type="SAM" id="SignalP"/>
    </source>
</evidence>
<name>A0A4S4DDA6_CAMSN</name>
<dbReference type="InterPro" id="IPR003245">
    <property type="entry name" value="Phytocyanin_dom"/>
</dbReference>
<reference evidence="15 16" key="1">
    <citation type="journal article" date="2018" name="Proc. Natl. Acad. Sci. U.S.A.">
        <title>Draft genome sequence of Camellia sinensis var. sinensis provides insights into the evolution of the tea genome and tea quality.</title>
        <authorList>
            <person name="Wei C."/>
            <person name="Yang H."/>
            <person name="Wang S."/>
            <person name="Zhao J."/>
            <person name="Liu C."/>
            <person name="Gao L."/>
            <person name="Xia E."/>
            <person name="Lu Y."/>
            <person name="Tai Y."/>
            <person name="She G."/>
            <person name="Sun J."/>
            <person name="Cao H."/>
            <person name="Tong W."/>
            <person name="Gao Q."/>
            <person name="Li Y."/>
            <person name="Deng W."/>
            <person name="Jiang X."/>
            <person name="Wang W."/>
            <person name="Chen Q."/>
            <person name="Zhang S."/>
            <person name="Li H."/>
            <person name="Wu J."/>
            <person name="Wang P."/>
            <person name="Li P."/>
            <person name="Shi C."/>
            <person name="Zheng F."/>
            <person name="Jian J."/>
            <person name="Huang B."/>
            <person name="Shan D."/>
            <person name="Shi M."/>
            <person name="Fang C."/>
            <person name="Yue Y."/>
            <person name="Li F."/>
            <person name="Li D."/>
            <person name="Wei S."/>
            <person name="Han B."/>
            <person name="Jiang C."/>
            <person name="Yin Y."/>
            <person name="Xia T."/>
            <person name="Zhang Z."/>
            <person name="Bennetzen J.L."/>
            <person name="Zhao S."/>
            <person name="Wan X."/>
        </authorList>
    </citation>
    <scope>NUCLEOTIDE SEQUENCE [LARGE SCALE GENOMIC DNA]</scope>
    <source>
        <strain evidence="16">cv. Shuchazao</strain>
        <tissue evidence="15">Leaf</tissue>
    </source>
</reference>